<comment type="subunit">
    <text evidence="3">Homodimer.</text>
</comment>
<sequence length="276" mass="30236">MLAGDFVKGHGLGNDYIVVDGERFGIPLTPERVRLLCHRNLGLGSDGVLEMGRRRGHFFARIWNPDGSEAERSGNGLRIAAKFLSDHGYTSERNFVIETMAGPVAAEVYLRLGRVHAVRLEMGRAKIDRAVKSLSVEGRRLDVTVVSVGNPHCVIFGEPMTRERLLEIGPLVERHPTFPERINVQLAAAESRSRARMLVWERGAGHTLASGTSACAVATASFDRGLIEGKVSVLMEGGQLEVEVGPDLDLIMTGPAEEVYEGTLSPDLRQRLLEMQ</sequence>
<feature type="binding site" evidence="3">
    <location>
        <position position="150"/>
    </location>
    <ligand>
        <name>substrate</name>
    </ligand>
</feature>
<dbReference type="HAMAP" id="MF_00197">
    <property type="entry name" value="DAP_epimerase"/>
    <property type="match status" value="1"/>
</dbReference>
<feature type="binding site" evidence="3">
    <location>
        <begin position="211"/>
        <end position="212"/>
    </location>
    <ligand>
        <name>substrate</name>
    </ligand>
</feature>
<evidence type="ECO:0000313" key="5">
    <source>
        <dbReference type="EMBL" id="TMQ49907.1"/>
    </source>
</evidence>
<dbReference type="GO" id="GO:0009089">
    <property type="term" value="P:lysine biosynthetic process via diaminopimelate"/>
    <property type="evidence" value="ECO:0007669"/>
    <property type="project" value="UniProtKB-UniRule"/>
</dbReference>
<keyword evidence="2 3" id="KW-0413">Isomerase</keyword>
<evidence type="ECO:0000256" key="4">
    <source>
        <dbReference type="NCBIfam" id="TIGR00652"/>
    </source>
</evidence>
<dbReference type="EMBL" id="VBOR01000048">
    <property type="protein sequence ID" value="TMQ49907.1"/>
    <property type="molecule type" value="Genomic_DNA"/>
</dbReference>
<keyword evidence="3" id="KW-0457">Lysine biosynthesis</keyword>
<feature type="binding site" evidence="3">
    <location>
        <position position="14"/>
    </location>
    <ligand>
        <name>substrate</name>
    </ligand>
</feature>
<evidence type="ECO:0000256" key="2">
    <source>
        <dbReference type="ARBA" id="ARBA00023235"/>
    </source>
</evidence>
<comment type="function">
    <text evidence="3">Catalyzes the stereoinversion of LL-2,6-diaminopimelate (L,L-DAP) to meso-diaminopimelate (meso-DAP), a precursor of L-lysine and an essential component of the bacterial peptidoglycan.</text>
</comment>
<reference evidence="5 6" key="1">
    <citation type="journal article" date="2019" name="Nat. Microbiol.">
        <title>Mediterranean grassland soil C-N compound turnover is dependent on rainfall and depth, and is mediated by genomically divergent microorganisms.</title>
        <authorList>
            <person name="Diamond S."/>
            <person name="Andeer P.F."/>
            <person name="Li Z."/>
            <person name="Crits-Christoph A."/>
            <person name="Burstein D."/>
            <person name="Anantharaman K."/>
            <person name="Lane K.R."/>
            <person name="Thomas B.C."/>
            <person name="Pan C."/>
            <person name="Northen T.R."/>
            <person name="Banfield J.F."/>
        </authorList>
    </citation>
    <scope>NUCLEOTIDE SEQUENCE [LARGE SCALE GENOMIC DNA]</scope>
    <source>
        <strain evidence="5">WS_1</strain>
    </source>
</reference>
<feature type="binding site" evidence="3">
    <location>
        <begin position="74"/>
        <end position="75"/>
    </location>
    <ligand>
        <name>substrate</name>
    </ligand>
</feature>
<gene>
    <name evidence="3 5" type="primary">dapF</name>
    <name evidence="5" type="ORF">E6K71_03795</name>
</gene>
<comment type="caution">
    <text evidence="5">The sequence shown here is derived from an EMBL/GenBank/DDBJ whole genome shotgun (WGS) entry which is preliminary data.</text>
</comment>
<comment type="catalytic activity">
    <reaction evidence="3">
        <text>(2S,6S)-2,6-diaminopimelate = meso-2,6-diaminopimelate</text>
        <dbReference type="Rhea" id="RHEA:15393"/>
        <dbReference type="ChEBI" id="CHEBI:57609"/>
        <dbReference type="ChEBI" id="CHEBI:57791"/>
        <dbReference type="EC" id="5.1.1.7"/>
    </reaction>
</comment>
<dbReference type="PANTHER" id="PTHR31689">
    <property type="entry name" value="DIAMINOPIMELATE EPIMERASE, CHLOROPLASTIC"/>
    <property type="match status" value="1"/>
</dbReference>
<comment type="subcellular location">
    <subcellularLocation>
        <location evidence="3">Cytoplasm</location>
    </subcellularLocation>
</comment>
<feature type="binding site" evidence="3">
    <location>
        <position position="183"/>
    </location>
    <ligand>
        <name>substrate</name>
    </ligand>
</feature>
<dbReference type="PANTHER" id="PTHR31689:SF0">
    <property type="entry name" value="DIAMINOPIMELATE EPIMERASE"/>
    <property type="match status" value="1"/>
</dbReference>
<accession>A0A538SEX2</accession>
<keyword evidence="3" id="KW-0963">Cytoplasm</keyword>
<evidence type="ECO:0000313" key="6">
    <source>
        <dbReference type="Proteomes" id="UP000316292"/>
    </source>
</evidence>
<feature type="site" description="Could be important to modulate the pK values of the two catalytic cysteine residues" evidence="3">
    <location>
        <position position="152"/>
    </location>
</feature>
<proteinExistence type="inferred from homology"/>
<protein>
    <recommendedName>
        <fullName evidence="3 4">Diaminopimelate epimerase</fullName>
        <shortName evidence="3">DAP epimerase</shortName>
        <ecNumber evidence="3 4">5.1.1.7</ecNumber>
    </recommendedName>
    <alternativeName>
        <fullName evidence="3">PLP-independent amino acid racemase</fullName>
    </alternativeName>
</protein>
<dbReference type="Proteomes" id="UP000316292">
    <property type="component" value="Unassembled WGS sequence"/>
</dbReference>
<dbReference type="NCBIfam" id="TIGR00652">
    <property type="entry name" value="DapF"/>
    <property type="match status" value="1"/>
</dbReference>
<feature type="binding site" evidence="3">
    <location>
        <begin position="201"/>
        <end position="202"/>
    </location>
    <ligand>
        <name>substrate</name>
    </ligand>
</feature>
<evidence type="ECO:0000256" key="1">
    <source>
        <dbReference type="ARBA" id="ARBA00010219"/>
    </source>
</evidence>
<dbReference type="UniPathway" id="UPA00034">
    <property type="reaction ID" value="UER00025"/>
</dbReference>
<evidence type="ECO:0000256" key="3">
    <source>
        <dbReference type="HAMAP-Rule" id="MF_00197"/>
    </source>
</evidence>
<dbReference type="Pfam" id="PF01678">
    <property type="entry name" value="DAP_epimerase"/>
    <property type="match status" value="2"/>
</dbReference>
<dbReference type="SUPFAM" id="SSF54506">
    <property type="entry name" value="Diaminopimelate epimerase-like"/>
    <property type="match status" value="2"/>
</dbReference>
<keyword evidence="3" id="KW-0028">Amino-acid biosynthesis</keyword>
<dbReference type="InterPro" id="IPR001653">
    <property type="entry name" value="DAP_epimerase_DapF"/>
</dbReference>
<dbReference type="EC" id="5.1.1.7" evidence="3 4"/>
<dbReference type="Gene3D" id="3.10.310.10">
    <property type="entry name" value="Diaminopimelate Epimerase, Chain A, domain 1"/>
    <property type="match status" value="2"/>
</dbReference>
<dbReference type="AlphaFoldDB" id="A0A538SEX2"/>
<dbReference type="GO" id="GO:0005829">
    <property type="term" value="C:cytosol"/>
    <property type="evidence" value="ECO:0007669"/>
    <property type="project" value="TreeGrafter"/>
</dbReference>
<organism evidence="5 6">
    <name type="scientific">Eiseniibacteriota bacterium</name>
    <dbReference type="NCBI Taxonomy" id="2212470"/>
    <lineage>
        <taxon>Bacteria</taxon>
        <taxon>Candidatus Eiseniibacteriota</taxon>
    </lineage>
</organism>
<comment type="pathway">
    <text evidence="3">Amino-acid biosynthesis; L-lysine biosynthesis via DAP pathway; DL-2,6-diaminopimelate from LL-2,6-diaminopimelate: step 1/1.</text>
</comment>
<dbReference type="GO" id="GO:0008837">
    <property type="term" value="F:diaminopimelate epimerase activity"/>
    <property type="evidence" value="ECO:0007669"/>
    <property type="project" value="UniProtKB-UniRule"/>
</dbReference>
<name>A0A538SEX2_UNCEI</name>
<comment type="similarity">
    <text evidence="1 3">Belongs to the diaminopimelate epimerase family.</text>
</comment>
<feature type="site" description="Could be important to modulate the pK values of the two catalytic cysteine residues" evidence="3">
    <location>
        <position position="201"/>
    </location>
</feature>
<comment type="caution">
    <text evidence="3">Lacks conserved residue(s) required for the propagation of feature annotation.</text>
</comment>
<feature type="binding site" evidence="3">
    <location>
        <position position="64"/>
    </location>
    <ligand>
        <name>substrate</name>
    </ligand>
</feature>